<dbReference type="eggNOG" id="ENOG502ZK2S">
    <property type="taxonomic scope" value="Bacteria"/>
</dbReference>
<keyword evidence="2" id="KW-1185">Reference proteome</keyword>
<proteinExistence type="predicted"/>
<dbReference type="STRING" id="1122180.Lokhon_01887"/>
<dbReference type="Proteomes" id="UP000025047">
    <property type="component" value="Unassembled WGS sequence"/>
</dbReference>
<comment type="caution">
    <text evidence="1">The sequence shown here is derived from an EMBL/GenBank/DDBJ whole genome shotgun (WGS) entry which is preliminary data.</text>
</comment>
<dbReference type="AlphaFoldDB" id="A0A017HBC8"/>
<dbReference type="HOGENOM" id="CLU_3272373_0_0_5"/>
<name>A0A017HBC8_9RHOB</name>
<sequence>MIAEIGRYLHQSIDEVEEWEAERFFRYHDQIRDILADERPE</sequence>
<dbReference type="RefSeq" id="WP_017928628.1">
    <property type="nucleotide sequence ID" value="NZ_KB822998.1"/>
</dbReference>
<dbReference type="PATRIC" id="fig|1122180.6.peg.1872"/>
<organism evidence="1 2">
    <name type="scientific">Limimaricola hongkongensis DSM 17492</name>
    <dbReference type="NCBI Taxonomy" id="1122180"/>
    <lineage>
        <taxon>Bacteria</taxon>
        <taxon>Pseudomonadati</taxon>
        <taxon>Pseudomonadota</taxon>
        <taxon>Alphaproteobacteria</taxon>
        <taxon>Rhodobacterales</taxon>
        <taxon>Paracoccaceae</taxon>
        <taxon>Limimaricola</taxon>
    </lineage>
</organism>
<gene>
    <name evidence="1" type="ORF">Lokhon_01887</name>
</gene>
<dbReference type="EMBL" id="APGJ01000006">
    <property type="protein sequence ID" value="EYD71817.1"/>
    <property type="molecule type" value="Genomic_DNA"/>
</dbReference>
<evidence type="ECO:0000313" key="1">
    <source>
        <dbReference type="EMBL" id="EYD71817.1"/>
    </source>
</evidence>
<evidence type="ECO:0000313" key="2">
    <source>
        <dbReference type="Proteomes" id="UP000025047"/>
    </source>
</evidence>
<protein>
    <submittedName>
        <fullName evidence="1">Uncharacterized protein</fullName>
    </submittedName>
</protein>
<accession>A0A017HBC8</accession>
<reference evidence="1 2" key="1">
    <citation type="submission" date="2013-03" db="EMBL/GenBank/DDBJ databases">
        <authorList>
            <person name="Fiebig A."/>
            <person name="Goeker M."/>
            <person name="Klenk H.-P.P."/>
        </authorList>
    </citation>
    <scope>NUCLEOTIDE SEQUENCE [LARGE SCALE GENOMIC DNA]</scope>
    <source>
        <strain evidence="1 2">DSM 17492</strain>
    </source>
</reference>